<organism evidence="1 2">
    <name type="scientific">Nostoc flagelliforme CCNUN1</name>
    <dbReference type="NCBI Taxonomy" id="2038116"/>
    <lineage>
        <taxon>Bacteria</taxon>
        <taxon>Bacillati</taxon>
        <taxon>Cyanobacteriota</taxon>
        <taxon>Cyanophyceae</taxon>
        <taxon>Nostocales</taxon>
        <taxon>Nostocaceae</taxon>
        <taxon>Nostoc</taxon>
    </lineage>
</organism>
<protein>
    <submittedName>
        <fullName evidence="1">Putative transposase YdaD</fullName>
    </submittedName>
</protein>
<reference evidence="1 2" key="1">
    <citation type="submission" date="2017-11" db="EMBL/GenBank/DDBJ databases">
        <title>Complete genome of a free-living desiccation-tolerant cyanobacterium and its photosynthetic adaptation to extreme terrestrial habitat.</title>
        <authorList>
            <person name="Shang J."/>
        </authorList>
    </citation>
    <scope>NUCLEOTIDE SEQUENCE [LARGE SCALE GENOMIC DNA]</scope>
    <source>
        <strain evidence="1 2">CCNUN1</strain>
    </source>
</reference>
<gene>
    <name evidence="1" type="ORF">COO91_06892</name>
</gene>
<dbReference type="KEGG" id="nfl:COO91_06892"/>
<dbReference type="InterPro" id="IPR022573">
    <property type="entry name" value="DUF2887"/>
</dbReference>
<sequence length="257" mass="30374">MKTDVIFYELIKELPQIFFELIDKADTNPNIYTFIAPEVKQQSFRLDGLFTTIKGFENEPMYFVELQTYKDEEFYERLFREIFVYFRQYKPANSDWYAIVIYDRRIHGTPPHPRYQALVQQHLRCIYLNELSIRAEDSLAIGIAKLFVEAPAKATSLAQQLITQAREDFPDKNLQKKVLAFIQAIVFYKFANLTLEEIEAMLDLDEFINTRLYESILTKTKLKLVSKCVDKGMSIQEIAEFLELDIEIIRKYLQEKS</sequence>
<dbReference type="Proteomes" id="UP000232003">
    <property type="component" value="Chromosome"/>
</dbReference>
<dbReference type="AlphaFoldDB" id="A0A2K8SZI3"/>
<dbReference type="PANTHER" id="PTHR35586">
    <property type="entry name" value="SLL1691 PROTEIN"/>
    <property type="match status" value="1"/>
</dbReference>
<evidence type="ECO:0000313" key="1">
    <source>
        <dbReference type="EMBL" id="AUB40858.1"/>
    </source>
</evidence>
<keyword evidence="2" id="KW-1185">Reference proteome</keyword>
<name>A0A2K8SZI3_9NOSO</name>
<proteinExistence type="predicted"/>
<dbReference type="Pfam" id="PF11103">
    <property type="entry name" value="DUF2887"/>
    <property type="match status" value="1"/>
</dbReference>
<evidence type="ECO:0000313" key="2">
    <source>
        <dbReference type="Proteomes" id="UP000232003"/>
    </source>
</evidence>
<dbReference type="RefSeq" id="WP_100901442.1">
    <property type="nucleotide sequence ID" value="NZ_CAWNNC010000001.1"/>
</dbReference>
<dbReference type="PANTHER" id="PTHR35586:SF2">
    <property type="entry name" value="SLL1542 PROTEIN"/>
    <property type="match status" value="1"/>
</dbReference>
<dbReference type="OrthoDB" id="468313at2"/>
<dbReference type="EMBL" id="CP024785">
    <property type="protein sequence ID" value="AUB40858.1"/>
    <property type="molecule type" value="Genomic_DNA"/>
</dbReference>
<accession>A0A2K8SZI3</accession>